<proteinExistence type="predicted"/>
<protein>
    <submittedName>
        <fullName evidence="2">Uncharacterized protein</fullName>
    </submittedName>
</protein>
<reference evidence="2 3" key="1">
    <citation type="submission" date="2019-12" db="EMBL/GenBank/DDBJ databases">
        <title>A genome sequence resource for the geographically widespread anthracnose pathogen Colletotrichum asianum.</title>
        <authorList>
            <person name="Meng Y."/>
        </authorList>
    </citation>
    <scope>NUCLEOTIDE SEQUENCE [LARGE SCALE GENOMIC DNA]</scope>
    <source>
        <strain evidence="2 3">ICMP 18580</strain>
    </source>
</reference>
<keyword evidence="3" id="KW-1185">Reference proteome</keyword>
<evidence type="ECO:0000313" key="2">
    <source>
        <dbReference type="EMBL" id="KAF0314901.1"/>
    </source>
</evidence>
<feature type="compositionally biased region" description="Low complexity" evidence="1">
    <location>
        <begin position="100"/>
        <end position="110"/>
    </location>
</feature>
<dbReference type="EMBL" id="WOWK01000271">
    <property type="protein sequence ID" value="KAF0314901.1"/>
    <property type="molecule type" value="Genomic_DNA"/>
</dbReference>
<feature type="compositionally biased region" description="Polar residues" evidence="1">
    <location>
        <begin position="79"/>
        <end position="97"/>
    </location>
</feature>
<accession>A0A8H3VWS3</accession>
<name>A0A8H3VWS3_9PEZI</name>
<feature type="region of interest" description="Disordered" evidence="1">
    <location>
        <begin position="47"/>
        <end position="197"/>
    </location>
</feature>
<comment type="caution">
    <text evidence="2">The sequence shown here is derived from an EMBL/GenBank/DDBJ whole genome shotgun (WGS) entry which is preliminary data.</text>
</comment>
<evidence type="ECO:0000313" key="3">
    <source>
        <dbReference type="Proteomes" id="UP000434172"/>
    </source>
</evidence>
<dbReference type="Proteomes" id="UP000434172">
    <property type="component" value="Unassembled WGS sequence"/>
</dbReference>
<feature type="compositionally biased region" description="Basic residues" evidence="1">
    <location>
        <begin position="111"/>
        <end position="123"/>
    </location>
</feature>
<organism evidence="2 3">
    <name type="scientific">Colletotrichum asianum</name>
    <dbReference type="NCBI Taxonomy" id="702518"/>
    <lineage>
        <taxon>Eukaryota</taxon>
        <taxon>Fungi</taxon>
        <taxon>Dikarya</taxon>
        <taxon>Ascomycota</taxon>
        <taxon>Pezizomycotina</taxon>
        <taxon>Sordariomycetes</taxon>
        <taxon>Hypocreomycetidae</taxon>
        <taxon>Glomerellales</taxon>
        <taxon>Glomerellaceae</taxon>
        <taxon>Colletotrichum</taxon>
        <taxon>Colletotrichum gloeosporioides species complex</taxon>
    </lineage>
</organism>
<feature type="compositionally biased region" description="Acidic residues" evidence="1">
    <location>
        <begin position="47"/>
        <end position="73"/>
    </location>
</feature>
<evidence type="ECO:0000256" key="1">
    <source>
        <dbReference type="SAM" id="MobiDB-lite"/>
    </source>
</evidence>
<gene>
    <name evidence="2" type="ORF">GQ607_017864</name>
</gene>
<sequence>MACSAATMKKLEIQLTKLFIDMKNSNISPTDAQYITTKAINNVFVQSDDEESNDEASDASDGDDAPNGSDDDEGHFHLPTSQHIVYSPVTKQSVSETSAKKAAIKQAAVKKSAKPSAPKKKPATPKQGATISTPTKQMGKMTFKSSHTPEGKLILANAETTHSNKRITADGYHGVSHVTGPRQMGGAPSSGKRAKFE</sequence>
<dbReference type="AlphaFoldDB" id="A0A8H3VWS3"/>